<accession>A0A6H2UJ77</accession>
<dbReference type="Proteomes" id="UP000461234">
    <property type="component" value="Unassembled WGS sequence"/>
</dbReference>
<dbReference type="AlphaFoldDB" id="A0A6H2UJ77"/>
<organism evidence="1 2">
    <name type="scientific">Acinetobacter baumannii</name>
    <dbReference type="NCBI Taxonomy" id="470"/>
    <lineage>
        <taxon>Bacteria</taxon>
        <taxon>Pseudomonadati</taxon>
        <taxon>Pseudomonadota</taxon>
        <taxon>Gammaproteobacteria</taxon>
        <taxon>Moraxellales</taxon>
        <taxon>Moraxellaceae</taxon>
        <taxon>Acinetobacter</taxon>
        <taxon>Acinetobacter calcoaceticus/baumannii complex</taxon>
    </lineage>
</organism>
<protein>
    <submittedName>
        <fullName evidence="1">Uncharacterized protein</fullName>
    </submittedName>
</protein>
<dbReference type="EMBL" id="WIOC01000024">
    <property type="protein sequence ID" value="MQR50763.1"/>
    <property type="molecule type" value="Genomic_DNA"/>
</dbReference>
<dbReference type="KEGG" id="abau:IX87_01390"/>
<name>A0A6H2UJ77_ACIBA</name>
<dbReference type="RefSeq" id="WP_032028576.1">
    <property type="nucleotide sequence ID" value="NZ_CAJHEY010000016.1"/>
</dbReference>
<evidence type="ECO:0000313" key="2">
    <source>
        <dbReference type="Proteomes" id="UP000461234"/>
    </source>
</evidence>
<gene>
    <name evidence="1" type="ORF">F2P40_15795</name>
</gene>
<comment type="caution">
    <text evidence="1">The sequence shown here is derived from an EMBL/GenBank/DDBJ whole genome shotgun (WGS) entry which is preliminary data.</text>
</comment>
<proteinExistence type="predicted"/>
<reference evidence="1 2" key="1">
    <citation type="submission" date="2019-10" db="EMBL/GenBank/DDBJ databases">
        <title>Genetic environment of the oxa23 gene and comparative analysis of carbapenem resistant Acinetobacter baumannii isolates belonging to global clone 1, lineage 2 recovered in a burns hospital outbreak in 2012-2013.</title>
        <authorList>
            <person name="Douraghi M."/>
            <person name="Aris P."/>
            <person name="Kenyon J."/>
            <person name="Hamidian M."/>
        </authorList>
    </citation>
    <scope>NUCLEOTIDE SEQUENCE [LARGE SCALE GENOMIC DNA]</scope>
    <source>
        <strain evidence="1 2">ABS103</strain>
    </source>
</reference>
<evidence type="ECO:0000313" key="1">
    <source>
        <dbReference type="EMBL" id="MQR50763.1"/>
    </source>
</evidence>
<sequence>MMKKLLTIIATSLMVTAVNANPLTEFPKNAQNAQYLASCSAYINQLLIIDRKLGTGVVSPKTTNTALTKVFAFGYASIALSNEQEYSRNYTKALSEMKSTEHKYLNAGVSNIKEYTDYLSQHVNECVPKSTKTVEAMQVELTSFMQTMKRPENQPLMKGIQATLAKTNQDHINAN</sequence>